<dbReference type="AlphaFoldDB" id="A0AAU4JZZ1"/>
<dbReference type="Proteomes" id="UP001432128">
    <property type="component" value="Chromosome"/>
</dbReference>
<name>A0AAU4JZZ1_9NOCA</name>
<dbReference type="EMBL" id="CP108021">
    <property type="protein sequence ID" value="WUM19388.1"/>
    <property type="molecule type" value="Genomic_DNA"/>
</dbReference>
<keyword evidence="2" id="KW-1185">Reference proteome</keyword>
<dbReference type="KEGG" id="whr:OG579_17015"/>
<proteinExistence type="predicted"/>
<evidence type="ECO:0000313" key="2">
    <source>
        <dbReference type="Proteomes" id="UP001432128"/>
    </source>
</evidence>
<reference evidence="1 2" key="1">
    <citation type="submission" date="2022-10" db="EMBL/GenBank/DDBJ databases">
        <title>The complete genomes of actinobacterial strains from the NBC collection.</title>
        <authorList>
            <person name="Joergensen T.S."/>
            <person name="Alvarez Arevalo M."/>
            <person name="Sterndorff E.B."/>
            <person name="Faurdal D."/>
            <person name="Vuksanovic O."/>
            <person name="Mourched A.-S."/>
            <person name="Charusanti P."/>
            <person name="Shaw S."/>
            <person name="Blin K."/>
            <person name="Weber T."/>
        </authorList>
    </citation>
    <scope>NUCLEOTIDE SEQUENCE [LARGE SCALE GENOMIC DNA]</scope>
    <source>
        <strain evidence="1 2">NBC_00319</strain>
    </source>
</reference>
<sequence length="91" mass="8853">MSAASSYGELPDGLRETLRAAYGSDEDAALALGLAAGAATAAAMAKLADLVGADPDALINAVINAGGPPMATKYAVATESGAATADEERNA</sequence>
<organism evidence="1 2">
    <name type="scientific">Williamsia herbipolensis</name>
    <dbReference type="NCBI Taxonomy" id="1603258"/>
    <lineage>
        <taxon>Bacteria</taxon>
        <taxon>Bacillati</taxon>
        <taxon>Actinomycetota</taxon>
        <taxon>Actinomycetes</taxon>
        <taxon>Mycobacteriales</taxon>
        <taxon>Nocardiaceae</taxon>
        <taxon>Williamsia</taxon>
    </lineage>
</organism>
<evidence type="ECO:0000313" key="1">
    <source>
        <dbReference type="EMBL" id="WUM19388.1"/>
    </source>
</evidence>
<dbReference type="RefSeq" id="WP_328856897.1">
    <property type="nucleotide sequence ID" value="NZ_CP108021.1"/>
</dbReference>
<protein>
    <submittedName>
        <fullName evidence="1">Uncharacterized protein</fullName>
    </submittedName>
</protein>
<accession>A0AAU4JZZ1</accession>
<gene>
    <name evidence="1" type="ORF">OG579_17015</name>
</gene>